<dbReference type="STRING" id="702114.A1355_16185"/>
<evidence type="ECO:0000256" key="5">
    <source>
        <dbReference type="ARBA" id="ARBA00023136"/>
    </source>
</evidence>
<gene>
    <name evidence="8" type="ORF">A1355_16185</name>
</gene>
<dbReference type="PANTHER" id="PTHR32322">
    <property type="entry name" value="INNER MEMBRANE TRANSPORTER"/>
    <property type="match status" value="1"/>
</dbReference>
<dbReference type="GO" id="GO:0016020">
    <property type="term" value="C:membrane"/>
    <property type="evidence" value="ECO:0007669"/>
    <property type="project" value="UniProtKB-SubCell"/>
</dbReference>
<feature type="transmembrane region" description="Helical" evidence="6">
    <location>
        <begin position="32"/>
        <end position="53"/>
    </location>
</feature>
<evidence type="ECO:0000256" key="3">
    <source>
        <dbReference type="ARBA" id="ARBA00022692"/>
    </source>
</evidence>
<dbReference type="InterPro" id="IPR000620">
    <property type="entry name" value="EamA_dom"/>
</dbReference>
<feature type="transmembrane region" description="Helical" evidence="6">
    <location>
        <begin position="92"/>
        <end position="111"/>
    </location>
</feature>
<comment type="caution">
    <text evidence="8">The sequence shown here is derived from an EMBL/GenBank/DDBJ whole genome shotgun (WGS) entry which is preliminary data.</text>
</comment>
<evidence type="ECO:0000256" key="4">
    <source>
        <dbReference type="ARBA" id="ARBA00022989"/>
    </source>
</evidence>
<feature type="transmembrane region" description="Helical" evidence="6">
    <location>
        <begin position="211"/>
        <end position="234"/>
    </location>
</feature>
<evidence type="ECO:0000313" key="8">
    <source>
        <dbReference type="EMBL" id="OAI11316.1"/>
    </source>
</evidence>
<dbReference type="EMBL" id="LUUK01000233">
    <property type="protein sequence ID" value="OAI11316.1"/>
    <property type="molecule type" value="Genomic_DNA"/>
</dbReference>
<evidence type="ECO:0000313" key="9">
    <source>
        <dbReference type="Proteomes" id="UP000077628"/>
    </source>
</evidence>
<comment type="similarity">
    <text evidence="2">Belongs to the EamA transporter family.</text>
</comment>
<evidence type="ECO:0000256" key="2">
    <source>
        <dbReference type="ARBA" id="ARBA00007362"/>
    </source>
</evidence>
<name>A0A177N041_9GAMM</name>
<comment type="subcellular location">
    <subcellularLocation>
        <location evidence="1">Membrane</location>
        <topology evidence="1">Multi-pass membrane protein</topology>
    </subcellularLocation>
</comment>
<dbReference type="InterPro" id="IPR050638">
    <property type="entry name" value="AA-Vitamin_Transporters"/>
</dbReference>
<organism evidence="8 9">
    <name type="scientific">Methylomonas koyamae</name>
    <dbReference type="NCBI Taxonomy" id="702114"/>
    <lineage>
        <taxon>Bacteria</taxon>
        <taxon>Pseudomonadati</taxon>
        <taxon>Pseudomonadota</taxon>
        <taxon>Gammaproteobacteria</taxon>
        <taxon>Methylococcales</taxon>
        <taxon>Methylococcaceae</taxon>
        <taxon>Methylomonas</taxon>
    </lineage>
</organism>
<dbReference type="RefSeq" id="WP_064031781.1">
    <property type="nucleotide sequence ID" value="NZ_LUUK01000233.1"/>
</dbReference>
<dbReference type="Pfam" id="PF00892">
    <property type="entry name" value="EamA"/>
    <property type="match status" value="1"/>
</dbReference>
<protein>
    <submittedName>
        <fullName evidence="8">Multidrug DMT transporter</fullName>
    </submittedName>
</protein>
<sequence>MKPQLALAYFGVVLIWTTTPLAIKWSSIGVSYVFGATGRMSIGLACLLVLLLLRRKGLPCHRLALRTYLAVSMQIYASMLITYWSARFVPSGWISVIFGLGPFMTAFMAAAYLKERSLGWRKLAAYSLGAFGLAVMFSSARELHPMAIQGTLGILLATFIHAASAVWVKQIDAKLPSVQQITGGLLISVPLYWLTWLILDDGALPTQIQLQTLYAIIYLGVVATTLGFALYYYVLGQLPATDVAMMNLMTPVLSLLLGYLANREPITMKTVVGTSLIMAALALHQRADRASLPVQIAKSKNRRAKKNRGR</sequence>
<keyword evidence="5 6" id="KW-0472">Membrane</keyword>
<feature type="domain" description="EamA" evidence="7">
    <location>
        <begin position="150"/>
        <end position="283"/>
    </location>
</feature>
<dbReference type="SUPFAM" id="SSF103481">
    <property type="entry name" value="Multidrug resistance efflux transporter EmrE"/>
    <property type="match status" value="2"/>
</dbReference>
<feature type="transmembrane region" description="Helical" evidence="6">
    <location>
        <begin position="65"/>
        <end position="86"/>
    </location>
</feature>
<dbReference type="Proteomes" id="UP000077628">
    <property type="component" value="Unassembled WGS sequence"/>
</dbReference>
<dbReference type="AlphaFoldDB" id="A0A177N041"/>
<proteinExistence type="inferred from homology"/>
<reference evidence="9" key="1">
    <citation type="submission" date="2016-03" db="EMBL/GenBank/DDBJ databases">
        <authorList>
            <person name="Heylen K."/>
            <person name="De Vos P."/>
            <person name="Vekeman B."/>
        </authorList>
    </citation>
    <scope>NUCLEOTIDE SEQUENCE [LARGE SCALE GENOMIC DNA]</scope>
    <source>
        <strain evidence="9">R-45383</strain>
    </source>
</reference>
<dbReference type="PANTHER" id="PTHR32322:SF2">
    <property type="entry name" value="EAMA DOMAIN-CONTAINING PROTEIN"/>
    <property type="match status" value="1"/>
</dbReference>
<feature type="transmembrane region" description="Helical" evidence="6">
    <location>
        <begin position="180"/>
        <end position="199"/>
    </location>
</feature>
<evidence type="ECO:0000256" key="1">
    <source>
        <dbReference type="ARBA" id="ARBA00004141"/>
    </source>
</evidence>
<accession>A0A177N041</accession>
<keyword evidence="4 6" id="KW-1133">Transmembrane helix</keyword>
<keyword evidence="3 6" id="KW-0812">Transmembrane</keyword>
<feature type="transmembrane region" description="Helical" evidence="6">
    <location>
        <begin position="146"/>
        <end position="168"/>
    </location>
</feature>
<keyword evidence="9" id="KW-1185">Reference proteome</keyword>
<dbReference type="Gene3D" id="1.10.3730.20">
    <property type="match status" value="1"/>
</dbReference>
<dbReference type="InterPro" id="IPR037185">
    <property type="entry name" value="EmrE-like"/>
</dbReference>
<feature type="transmembrane region" description="Helical" evidence="6">
    <location>
        <begin position="123"/>
        <end position="140"/>
    </location>
</feature>
<dbReference type="OrthoDB" id="9776210at2"/>
<evidence type="ECO:0000259" key="7">
    <source>
        <dbReference type="Pfam" id="PF00892"/>
    </source>
</evidence>
<evidence type="ECO:0000256" key="6">
    <source>
        <dbReference type="SAM" id="Phobius"/>
    </source>
</evidence>